<evidence type="ECO:0000256" key="9">
    <source>
        <dbReference type="ARBA" id="ARBA00023136"/>
    </source>
</evidence>
<protein>
    <recommendedName>
        <fullName evidence="10">Hexosyltransferase</fullName>
        <ecNumber evidence="10">2.4.1.-</ecNumber>
    </recommendedName>
</protein>
<dbReference type="AlphaFoldDB" id="A0A7S3X2C2"/>
<dbReference type="GO" id="GO:0000139">
    <property type="term" value="C:Golgi membrane"/>
    <property type="evidence" value="ECO:0007669"/>
    <property type="project" value="UniProtKB-SubCell"/>
</dbReference>
<keyword evidence="7" id="KW-1133">Transmembrane helix</keyword>
<evidence type="ECO:0000256" key="5">
    <source>
        <dbReference type="ARBA" id="ARBA00022692"/>
    </source>
</evidence>
<evidence type="ECO:0000256" key="1">
    <source>
        <dbReference type="ARBA" id="ARBA00004323"/>
    </source>
</evidence>
<dbReference type="Gene3D" id="3.90.550.50">
    <property type="match status" value="1"/>
</dbReference>
<reference evidence="11" key="1">
    <citation type="submission" date="2021-01" db="EMBL/GenBank/DDBJ databases">
        <authorList>
            <person name="Corre E."/>
            <person name="Pelletier E."/>
            <person name="Niang G."/>
            <person name="Scheremetjew M."/>
            <person name="Finn R."/>
            <person name="Kale V."/>
            <person name="Holt S."/>
            <person name="Cochrane G."/>
            <person name="Meng A."/>
            <person name="Brown T."/>
            <person name="Cohen L."/>
        </authorList>
    </citation>
    <scope>NUCLEOTIDE SEQUENCE</scope>
    <source>
        <strain evidence="11">379</strain>
    </source>
</reference>
<evidence type="ECO:0000256" key="4">
    <source>
        <dbReference type="ARBA" id="ARBA00022679"/>
    </source>
</evidence>
<dbReference type="InterPro" id="IPR002659">
    <property type="entry name" value="Glyco_trans_31"/>
</dbReference>
<dbReference type="GO" id="GO:0008378">
    <property type="term" value="F:galactosyltransferase activity"/>
    <property type="evidence" value="ECO:0007669"/>
    <property type="project" value="TreeGrafter"/>
</dbReference>
<keyword evidence="3 10" id="KW-0328">Glycosyltransferase</keyword>
<dbReference type="EMBL" id="HBIR01054728">
    <property type="protein sequence ID" value="CAE0591455.1"/>
    <property type="molecule type" value="Transcribed_RNA"/>
</dbReference>
<evidence type="ECO:0000256" key="7">
    <source>
        <dbReference type="ARBA" id="ARBA00022989"/>
    </source>
</evidence>
<comment type="similarity">
    <text evidence="2 10">Belongs to the glycosyltransferase 31 family.</text>
</comment>
<organism evidence="11">
    <name type="scientific">Emiliania huxleyi</name>
    <name type="common">Coccolithophore</name>
    <name type="synonym">Pontosphaera huxleyi</name>
    <dbReference type="NCBI Taxonomy" id="2903"/>
    <lineage>
        <taxon>Eukaryota</taxon>
        <taxon>Haptista</taxon>
        <taxon>Haptophyta</taxon>
        <taxon>Prymnesiophyceae</taxon>
        <taxon>Isochrysidales</taxon>
        <taxon>Noelaerhabdaceae</taxon>
        <taxon>Emiliania</taxon>
    </lineage>
</organism>
<evidence type="ECO:0000256" key="10">
    <source>
        <dbReference type="RuleBase" id="RU363063"/>
    </source>
</evidence>
<proteinExistence type="inferred from homology"/>
<name>A0A7S3X2C2_EMIHU</name>
<keyword evidence="8 10" id="KW-0333">Golgi apparatus</keyword>
<keyword evidence="6" id="KW-0735">Signal-anchor</keyword>
<dbReference type="PANTHER" id="PTHR11214:SF3">
    <property type="entry name" value="BETA-1,3-GALACTOSYLTRANSFERASE 6"/>
    <property type="match status" value="1"/>
</dbReference>
<evidence type="ECO:0000256" key="8">
    <source>
        <dbReference type="ARBA" id="ARBA00023034"/>
    </source>
</evidence>
<gene>
    <name evidence="11" type="ORF">EHUX00137_LOCUS42641</name>
</gene>
<evidence type="ECO:0000313" key="11">
    <source>
        <dbReference type="EMBL" id="CAE0591455.1"/>
    </source>
</evidence>
<accession>A0A7S3X2C2</accession>
<sequence>MAASVTLPMREPCYVAVGVMTVPHYRNRRDAARQTWMTGSNVGSTVVVRFLIRAGGLHPDVLAEAKREQDEHGDMTFLPVASEHGSPPQRGRVLTLHAWTRRATAVCPTARWVSKADDDVYIVTVDWEAQLRMIAAGREGRAMLHGKVVWHNWNVKHFVPHSFDYSYNPDNWRRVIDYLGGDESRARFPDERRRFELCRTHGARQCEWCPAEAECTGPFPFPTGWLITMSAPLARALAGSPAVAAEVARAERLNRSWGGPLVEDVWLGSV</sequence>
<keyword evidence="4" id="KW-0808">Transferase</keyword>
<comment type="subcellular location">
    <subcellularLocation>
        <location evidence="1 10">Golgi apparatus membrane</location>
        <topology evidence="1 10">Single-pass type II membrane protein</topology>
    </subcellularLocation>
</comment>
<evidence type="ECO:0000256" key="6">
    <source>
        <dbReference type="ARBA" id="ARBA00022968"/>
    </source>
</evidence>
<evidence type="ECO:0000256" key="2">
    <source>
        <dbReference type="ARBA" id="ARBA00008661"/>
    </source>
</evidence>
<keyword evidence="5" id="KW-0812">Transmembrane</keyword>
<dbReference type="Pfam" id="PF01762">
    <property type="entry name" value="Galactosyl_T"/>
    <property type="match status" value="1"/>
</dbReference>
<dbReference type="EC" id="2.4.1.-" evidence="10"/>
<evidence type="ECO:0000256" key="3">
    <source>
        <dbReference type="ARBA" id="ARBA00022676"/>
    </source>
</evidence>
<keyword evidence="9" id="KW-0472">Membrane</keyword>
<dbReference type="PANTHER" id="PTHR11214">
    <property type="entry name" value="BETA-1,3-N-ACETYLGLUCOSAMINYLTRANSFERASE"/>
    <property type="match status" value="1"/>
</dbReference>